<name>A0A1H1QWE7_9PSED</name>
<dbReference type="STRING" id="1392877.SAMN05216221_1459"/>
<keyword evidence="2" id="KW-0378">Hydrolase</keyword>
<dbReference type="SUPFAM" id="SSF53474">
    <property type="entry name" value="alpha/beta-Hydrolases"/>
    <property type="match status" value="1"/>
</dbReference>
<dbReference type="InterPro" id="IPR029058">
    <property type="entry name" value="AB_hydrolase_fold"/>
</dbReference>
<dbReference type="Gene3D" id="3.40.50.1820">
    <property type="entry name" value="alpha/beta hydrolase"/>
    <property type="match status" value="1"/>
</dbReference>
<reference evidence="3" key="1">
    <citation type="submission" date="2016-10" db="EMBL/GenBank/DDBJ databases">
        <authorList>
            <person name="Varghese N."/>
            <person name="Submissions S."/>
        </authorList>
    </citation>
    <scope>NUCLEOTIDE SEQUENCE [LARGE SCALE GENOMIC DNA]</scope>
    <source>
        <strain evidence="3">KCTC 32247</strain>
    </source>
</reference>
<dbReference type="AlphaFoldDB" id="A0A1H1QWE7"/>
<dbReference type="EMBL" id="LT629751">
    <property type="protein sequence ID" value="SDS27717.1"/>
    <property type="molecule type" value="Genomic_DNA"/>
</dbReference>
<gene>
    <name evidence="2" type="ORF">SAMN05216221_1459</name>
</gene>
<protein>
    <submittedName>
        <fullName evidence="2">Dienelactone hydrolase</fullName>
    </submittedName>
</protein>
<dbReference type="InterPro" id="IPR046879">
    <property type="entry name" value="KANL3/Tex30_Abhydrolase"/>
</dbReference>
<accession>A0A1H1QWE7</accession>
<organism evidence="2 3">
    <name type="scientific">Pseudomonas oryzae</name>
    <dbReference type="NCBI Taxonomy" id="1392877"/>
    <lineage>
        <taxon>Bacteria</taxon>
        <taxon>Pseudomonadati</taxon>
        <taxon>Pseudomonadota</taxon>
        <taxon>Gammaproteobacteria</taxon>
        <taxon>Pseudomonadales</taxon>
        <taxon>Pseudomonadaceae</taxon>
        <taxon>Pseudomonas</taxon>
    </lineage>
</organism>
<sequence length="222" mass="24163">MIAPKMPPQRSLILNLDDADVHGDLALPEGAEGLVVFAHGSGSSRFSPRNQQVARYFNDLGLGTLLLDLLTMEEQQVDEITREFRFDIPLLARRLAGVVDWLQQDERLQELIVGLFGASTGAAAALICAAQRQHAVAAVVSRGGRSDLAGDALEHVRAPTLLIVGGEDDEVLALNRDSLTRLTGIKRLEVVPGATHLFEEPGKLLVVAELAGEWFLRYLRLV</sequence>
<dbReference type="Pfam" id="PF20408">
    <property type="entry name" value="Abhydrolase_11"/>
    <property type="match status" value="1"/>
</dbReference>
<dbReference type="GO" id="GO:0016787">
    <property type="term" value="F:hydrolase activity"/>
    <property type="evidence" value="ECO:0007669"/>
    <property type="project" value="UniProtKB-KW"/>
</dbReference>
<evidence type="ECO:0000313" key="3">
    <source>
        <dbReference type="Proteomes" id="UP000243359"/>
    </source>
</evidence>
<dbReference type="Proteomes" id="UP000243359">
    <property type="component" value="Chromosome I"/>
</dbReference>
<evidence type="ECO:0000313" key="2">
    <source>
        <dbReference type="EMBL" id="SDS27717.1"/>
    </source>
</evidence>
<keyword evidence="3" id="KW-1185">Reference proteome</keyword>
<evidence type="ECO:0000259" key="1">
    <source>
        <dbReference type="Pfam" id="PF20408"/>
    </source>
</evidence>
<proteinExistence type="predicted"/>
<dbReference type="RefSeq" id="WP_231975735.1">
    <property type="nucleotide sequence ID" value="NZ_LT629751.1"/>
</dbReference>
<feature type="domain" description="KANL3/Tex30 alpha/beta hydrolase-like" evidence="1">
    <location>
        <begin position="33"/>
        <end position="199"/>
    </location>
</feature>